<comment type="caution">
    <text evidence="16">The sequence shown here is derived from an EMBL/GenBank/DDBJ whole genome shotgun (WGS) entry which is preliminary data.</text>
</comment>
<keyword evidence="4" id="KW-1003">Cell membrane</keyword>
<sequence>MNGPTTDHHSIELCSIHLSNQSKRQNTEMNRFGKRRRRKKKFSNCRNRIKQMIESKNFHKILLVLILFEWTMISCEVVIDLYTSSSHKNRSHHPNNNTTTPMESENNNNSIDWQQIQHSLQLASLFIQTMFVLEIIIKIMVYCCGFFRKKRHIFDMFVITSSWILSIIFMHYKYLHYTEAISLLRFWNLLRIIYGMIEADEESKEIEDEKNQIDDNDDDQNDEHESLNE</sequence>
<evidence type="ECO:0000256" key="1">
    <source>
        <dbReference type="ARBA" id="ARBA00004651"/>
    </source>
</evidence>
<keyword evidence="8" id="KW-0175">Coiled coil</keyword>
<keyword evidence="5 14" id="KW-0812">Transmembrane</keyword>
<feature type="compositionally biased region" description="Polar residues" evidence="13">
    <location>
        <begin position="94"/>
        <end position="105"/>
    </location>
</feature>
<protein>
    <recommendedName>
        <fullName evidence="2">Voltage-gated hydrogen channel 1</fullName>
    </recommendedName>
    <alternativeName>
        <fullName evidence="12">Hydrogen voltage-gated channel 1</fullName>
    </alternativeName>
</protein>
<reference evidence="16 17" key="1">
    <citation type="journal article" date="2018" name="J. Allergy Clin. Immunol.">
        <title>High-quality assembly of Dermatophagoides pteronyssinus genome and transcriptome reveals a wide range of novel allergens.</title>
        <authorList>
            <person name="Liu X.Y."/>
            <person name="Yang K.Y."/>
            <person name="Wang M.Q."/>
            <person name="Kwok J.S."/>
            <person name="Zeng X."/>
            <person name="Yang Z."/>
            <person name="Xiao X.J."/>
            <person name="Lau C.P."/>
            <person name="Li Y."/>
            <person name="Huang Z.M."/>
            <person name="Ba J.G."/>
            <person name="Yim A.K."/>
            <person name="Ouyang C.Y."/>
            <person name="Ngai S.M."/>
            <person name="Chan T.F."/>
            <person name="Leung E.L."/>
            <person name="Liu L."/>
            <person name="Liu Z.G."/>
            <person name="Tsui S.K."/>
        </authorList>
    </citation>
    <scope>NUCLEOTIDE SEQUENCE [LARGE SCALE GENOMIC DNA]</scope>
    <source>
        <strain evidence="16">Derp</strain>
    </source>
</reference>
<keyword evidence="11" id="KW-0407">Ion channel</keyword>
<feature type="domain" description="Ion transport" evidence="15">
    <location>
        <begin position="62"/>
        <end position="193"/>
    </location>
</feature>
<comment type="subcellular location">
    <subcellularLocation>
        <location evidence="1">Cell membrane</location>
        <topology evidence="1">Multi-pass membrane protein</topology>
    </subcellularLocation>
</comment>
<evidence type="ECO:0000256" key="3">
    <source>
        <dbReference type="ARBA" id="ARBA00022448"/>
    </source>
</evidence>
<evidence type="ECO:0000256" key="5">
    <source>
        <dbReference type="ARBA" id="ARBA00022692"/>
    </source>
</evidence>
<gene>
    <name evidence="16" type="primary">HVCN1_2</name>
    <name evidence="16" type="ORF">DERP_014192</name>
</gene>
<feature type="compositionally biased region" description="Polar residues" evidence="13">
    <location>
        <begin position="20"/>
        <end position="29"/>
    </location>
</feature>
<feature type="region of interest" description="Disordered" evidence="13">
    <location>
        <begin position="86"/>
        <end position="105"/>
    </location>
</feature>
<evidence type="ECO:0000256" key="13">
    <source>
        <dbReference type="SAM" id="MobiDB-lite"/>
    </source>
</evidence>
<feature type="transmembrane region" description="Helical" evidence="14">
    <location>
        <begin position="153"/>
        <end position="172"/>
    </location>
</feature>
<evidence type="ECO:0000256" key="6">
    <source>
        <dbReference type="ARBA" id="ARBA00022882"/>
    </source>
</evidence>
<keyword evidence="9" id="KW-0406">Ion transport</keyword>
<keyword evidence="3" id="KW-0813">Transport</keyword>
<evidence type="ECO:0000256" key="12">
    <source>
        <dbReference type="ARBA" id="ARBA00031989"/>
    </source>
</evidence>
<feature type="region of interest" description="Disordered" evidence="13">
    <location>
        <begin position="202"/>
        <end position="229"/>
    </location>
</feature>
<evidence type="ECO:0000313" key="16">
    <source>
        <dbReference type="EMBL" id="KAH9414685.1"/>
    </source>
</evidence>
<organism evidence="16 17">
    <name type="scientific">Dermatophagoides pteronyssinus</name>
    <name type="common">European house dust mite</name>
    <dbReference type="NCBI Taxonomy" id="6956"/>
    <lineage>
        <taxon>Eukaryota</taxon>
        <taxon>Metazoa</taxon>
        <taxon>Ecdysozoa</taxon>
        <taxon>Arthropoda</taxon>
        <taxon>Chelicerata</taxon>
        <taxon>Arachnida</taxon>
        <taxon>Acari</taxon>
        <taxon>Acariformes</taxon>
        <taxon>Sarcoptiformes</taxon>
        <taxon>Astigmata</taxon>
        <taxon>Psoroptidia</taxon>
        <taxon>Analgoidea</taxon>
        <taxon>Pyroglyphidae</taxon>
        <taxon>Dermatophagoidinae</taxon>
        <taxon>Dermatophagoides</taxon>
    </lineage>
</organism>
<reference evidence="16 17" key="2">
    <citation type="journal article" date="2022" name="Mol. Biol. Evol.">
        <title>Comparative Genomics Reveals Insights into the Divergent Evolution of Astigmatic Mites and Household Pest Adaptations.</title>
        <authorList>
            <person name="Xiong Q."/>
            <person name="Wan A.T."/>
            <person name="Liu X."/>
            <person name="Fung C.S."/>
            <person name="Xiao X."/>
            <person name="Malainual N."/>
            <person name="Hou J."/>
            <person name="Wang L."/>
            <person name="Wang M."/>
            <person name="Yang K.Y."/>
            <person name="Cui Y."/>
            <person name="Leung E.L."/>
            <person name="Nong W."/>
            <person name="Shin S.K."/>
            <person name="Au S.W."/>
            <person name="Jeong K.Y."/>
            <person name="Chew F.T."/>
            <person name="Hui J.H."/>
            <person name="Leung T.F."/>
            <person name="Tungtrongchitr A."/>
            <person name="Zhong N."/>
            <person name="Liu Z."/>
            <person name="Tsui S.K."/>
        </authorList>
    </citation>
    <scope>NUCLEOTIDE SEQUENCE [LARGE SCALE GENOMIC DNA]</scope>
    <source>
        <strain evidence="16">Derp</strain>
    </source>
</reference>
<dbReference type="InterPro" id="IPR005821">
    <property type="entry name" value="Ion_trans_dom"/>
</dbReference>
<evidence type="ECO:0000256" key="7">
    <source>
        <dbReference type="ARBA" id="ARBA00022989"/>
    </source>
</evidence>
<evidence type="ECO:0000256" key="14">
    <source>
        <dbReference type="SAM" id="Phobius"/>
    </source>
</evidence>
<dbReference type="InterPro" id="IPR027359">
    <property type="entry name" value="Volt_channel_dom_sf"/>
</dbReference>
<dbReference type="Pfam" id="PF00520">
    <property type="entry name" value="Ion_trans"/>
    <property type="match status" value="1"/>
</dbReference>
<dbReference type="PANTHER" id="PTHR46480:SF1">
    <property type="entry name" value="VOLTAGE-GATED HYDROGEN CHANNEL 1"/>
    <property type="match status" value="1"/>
</dbReference>
<dbReference type="Gene3D" id="1.20.120.350">
    <property type="entry name" value="Voltage-gated potassium channels. Chain C"/>
    <property type="match status" value="1"/>
</dbReference>
<feature type="transmembrane region" description="Helical" evidence="14">
    <location>
        <begin position="61"/>
        <end position="82"/>
    </location>
</feature>
<dbReference type="Proteomes" id="UP000887458">
    <property type="component" value="Unassembled WGS sequence"/>
</dbReference>
<evidence type="ECO:0000256" key="9">
    <source>
        <dbReference type="ARBA" id="ARBA00023065"/>
    </source>
</evidence>
<dbReference type="InterPro" id="IPR031846">
    <property type="entry name" value="Hvcn1"/>
</dbReference>
<feature type="transmembrane region" description="Helical" evidence="14">
    <location>
        <begin position="122"/>
        <end position="141"/>
    </location>
</feature>
<evidence type="ECO:0000313" key="17">
    <source>
        <dbReference type="Proteomes" id="UP000887458"/>
    </source>
</evidence>
<dbReference type="PANTHER" id="PTHR46480">
    <property type="entry name" value="F20B24.22"/>
    <property type="match status" value="1"/>
</dbReference>
<evidence type="ECO:0000256" key="4">
    <source>
        <dbReference type="ARBA" id="ARBA00022475"/>
    </source>
</evidence>
<evidence type="ECO:0000256" key="11">
    <source>
        <dbReference type="ARBA" id="ARBA00023303"/>
    </source>
</evidence>
<feature type="compositionally biased region" description="Basic residues" evidence="13">
    <location>
        <begin position="32"/>
        <end position="41"/>
    </location>
</feature>
<keyword evidence="6" id="KW-0851">Voltage-gated channel</keyword>
<evidence type="ECO:0000256" key="10">
    <source>
        <dbReference type="ARBA" id="ARBA00023136"/>
    </source>
</evidence>
<evidence type="ECO:0000256" key="2">
    <source>
        <dbReference type="ARBA" id="ARBA00015897"/>
    </source>
</evidence>
<proteinExistence type="predicted"/>
<keyword evidence="17" id="KW-1185">Reference proteome</keyword>
<evidence type="ECO:0000256" key="8">
    <source>
        <dbReference type="ARBA" id="ARBA00023054"/>
    </source>
</evidence>
<evidence type="ECO:0000259" key="15">
    <source>
        <dbReference type="Pfam" id="PF00520"/>
    </source>
</evidence>
<keyword evidence="10 14" id="KW-0472">Membrane</keyword>
<feature type="region of interest" description="Disordered" evidence="13">
    <location>
        <begin position="20"/>
        <end position="41"/>
    </location>
</feature>
<accession>A0ABQ8IWK4</accession>
<dbReference type="SUPFAM" id="SSF81324">
    <property type="entry name" value="Voltage-gated potassium channels"/>
    <property type="match status" value="1"/>
</dbReference>
<dbReference type="EMBL" id="NJHN03000106">
    <property type="protein sequence ID" value="KAH9414685.1"/>
    <property type="molecule type" value="Genomic_DNA"/>
</dbReference>
<name>A0ABQ8IWK4_DERPT</name>
<keyword evidence="7 14" id="KW-1133">Transmembrane helix</keyword>